<feature type="domain" description="BTB" evidence="1">
    <location>
        <begin position="19"/>
        <end position="78"/>
    </location>
</feature>
<evidence type="ECO:0000313" key="3">
    <source>
        <dbReference type="Proteomes" id="UP001163046"/>
    </source>
</evidence>
<dbReference type="InterPro" id="IPR000210">
    <property type="entry name" value="BTB/POZ_dom"/>
</dbReference>
<sequence>MAKNSEVESPDFSQPWKLSDVVLVAEEERFHVHRAILAFWSPVFEKMFTTEFQEKDKNEIPLPGKQASEIKVMLRLIYPSMTEKAITLENCYFLVKLAHEYQMDAIVKRCEDFMSDKVKVKPKDKVLAELVFAQTYNLEKLKLASVDQAYSLSLDQLKTDTMYDQIQPDTLKGIMEGIIRRLQRELGEAQQFTRSVKTKCLSDIMQVVKGLVLHAAPKKTVSYGTLYDTDGYLAALQKDTQGHCCKGSTFTICSGLSGISGYLKSIKQQLDRLL</sequence>
<dbReference type="PROSITE" id="PS50097">
    <property type="entry name" value="BTB"/>
    <property type="match status" value="1"/>
</dbReference>
<dbReference type="SUPFAM" id="SSF54695">
    <property type="entry name" value="POZ domain"/>
    <property type="match status" value="1"/>
</dbReference>
<dbReference type="Gene3D" id="3.30.710.10">
    <property type="entry name" value="Potassium Channel Kv1.1, Chain A"/>
    <property type="match status" value="1"/>
</dbReference>
<dbReference type="EMBL" id="MU826873">
    <property type="protein sequence ID" value="KAJ7370072.1"/>
    <property type="molecule type" value="Genomic_DNA"/>
</dbReference>
<gene>
    <name evidence="2" type="primary">bath-38_3</name>
    <name evidence="2" type="ORF">OS493_034281</name>
</gene>
<dbReference type="PANTHER" id="PTHR22744">
    <property type="entry name" value="HELIX LOOP HELIX PROTEIN 21-RELATED"/>
    <property type="match status" value="1"/>
</dbReference>
<dbReference type="PANTHER" id="PTHR22744:SF17">
    <property type="entry name" value="BTB DOMAIN-CONTAINING PROTEIN"/>
    <property type="match status" value="1"/>
</dbReference>
<dbReference type="AlphaFoldDB" id="A0A9W9YV91"/>
<dbReference type="OrthoDB" id="5968623at2759"/>
<dbReference type="Proteomes" id="UP001163046">
    <property type="component" value="Unassembled WGS sequence"/>
</dbReference>
<accession>A0A9W9YV91</accession>
<proteinExistence type="predicted"/>
<protein>
    <submittedName>
        <fullName evidence="2">Broad-Complex, Tramtrack and Bric a brac</fullName>
    </submittedName>
</protein>
<dbReference type="CDD" id="cd18186">
    <property type="entry name" value="BTB_POZ_ZBTB_KLHL-like"/>
    <property type="match status" value="1"/>
</dbReference>
<organism evidence="2 3">
    <name type="scientific">Desmophyllum pertusum</name>
    <dbReference type="NCBI Taxonomy" id="174260"/>
    <lineage>
        <taxon>Eukaryota</taxon>
        <taxon>Metazoa</taxon>
        <taxon>Cnidaria</taxon>
        <taxon>Anthozoa</taxon>
        <taxon>Hexacorallia</taxon>
        <taxon>Scleractinia</taxon>
        <taxon>Caryophylliina</taxon>
        <taxon>Caryophylliidae</taxon>
        <taxon>Desmophyllum</taxon>
    </lineage>
</organism>
<evidence type="ECO:0000259" key="1">
    <source>
        <dbReference type="PROSITE" id="PS50097"/>
    </source>
</evidence>
<comment type="caution">
    <text evidence="2">The sequence shown here is derived from an EMBL/GenBank/DDBJ whole genome shotgun (WGS) entry which is preliminary data.</text>
</comment>
<dbReference type="InterPro" id="IPR011333">
    <property type="entry name" value="SKP1/BTB/POZ_sf"/>
</dbReference>
<dbReference type="Pfam" id="PF00651">
    <property type="entry name" value="BTB"/>
    <property type="match status" value="1"/>
</dbReference>
<reference evidence="2" key="1">
    <citation type="submission" date="2023-01" db="EMBL/GenBank/DDBJ databases">
        <title>Genome assembly of the deep-sea coral Lophelia pertusa.</title>
        <authorList>
            <person name="Herrera S."/>
            <person name="Cordes E."/>
        </authorList>
    </citation>
    <scope>NUCLEOTIDE SEQUENCE</scope>
    <source>
        <strain evidence="2">USNM1676648</strain>
        <tissue evidence="2">Polyp</tissue>
    </source>
</reference>
<keyword evidence="3" id="KW-1185">Reference proteome</keyword>
<name>A0A9W9YV91_9CNID</name>
<dbReference type="SMART" id="SM00225">
    <property type="entry name" value="BTB"/>
    <property type="match status" value="1"/>
</dbReference>
<evidence type="ECO:0000313" key="2">
    <source>
        <dbReference type="EMBL" id="KAJ7370072.1"/>
    </source>
</evidence>